<protein>
    <submittedName>
        <fullName evidence="1">Uncharacterized protein</fullName>
    </submittedName>
</protein>
<dbReference type="EMBL" id="BMQS01000003">
    <property type="protein sequence ID" value="GGT89064.1"/>
    <property type="molecule type" value="Genomic_DNA"/>
</dbReference>
<reference evidence="1" key="3">
    <citation type="journal article" date="2019" name="BMC Res. Notes">
        <title>Complete genome sequence of the Sulfodiicoccus acidiphilus strain HS-1T, the first crenarchaeon that lacks polB3, isolated from an acidic hot spring in Ohwaku-dani, Hakone, Japan.</title>
        <authorList>
            <person name="Sakai H.D."/>
            <person name="Kurosawa N."/>
        </authorList>
    </citation>
    <scope>NUCLEOTIDE SEQUENCE</scope>
    <source>
        <strain evidence="1">HS-1</strain>
    </source>
</reference>
<dbReference type="EMBL" id="AP018553">
    <property type="protein sequence ID" value="BBD73329.1"/>
    <property type="molecule type" value="Genomic_DNA"/>
</dbReference>
<reference evidence="2" key="4">
    <citation type="submission" date="2020-09" db="EMBL/GenBank/DDBJ databases">
        <authorList>
            <person name="Sun Q."/>
            <person name="Ohkuma M."/>
        </authorList>
    </citation>
    <scope>NUCLEOTIDE SEQUENCE</scope>
    <source>
        <strain evidence="2">JCM 31740</strain>
    </source>
</reference>
<organism evidence="1 3">
    <name type="scientific">Sulfodiicoccus acidiphilus</name>
    <dbReference type="NCBI Taxonomy" id="1670455"/>
    <lineage>
        <taxon>Archaea</taxon>
        <taxon>Thermoproteota</taxon>
        <taxon>Thermoprotei</taxon>
        <taxon>Sulfolobales</taxon>
        <taxon>Sulfolobaceae</taxon>
        <taxon>Sulfodiicoccus</taxon>
    </lineage>
</organism>
<accession>A0A348B577</accession>
<name>A0A348B577_9CREN</name>
<keyword evidence="3" id="KW-1185">Reference proteome</keyword>
<evidence type="ECO:0000313" key="1">
    <source>
        <dbReference type="EMBL" id="BBD73329.1"/>
    </source>
</evidence>
<dbReference type="KEGG" id="sacd:HS1genome_1718"/>
<dbReference type="Proteomes" id="UP000616143">
    <property type="component" value="Unassembled WGS sequence"/>
</dbReference>
<gene>
    <name evidence="2" type="ORF">GCM10007116_03610</name>
    <name evidence="1" type="ORF">HS1genome_1718</name>
</gene>
<evidence type="ECO:0000313" key="2">
    <source>
        <dbReference type="EMBL" id="GGT89064.1"/>
    </source>
</evidence>
<reference evidence="3" key="2">
    <citation type="submission" date="2018-04" db="EMBL/GenBank/DDBJ databases">
        <title>Complete genome sequence of Sulfodiicoccus acidiphilus strain HS-1.</title>
        <authorList>
            <person name="Sakai H.D."/>
            <person name="Kurosawa N."/>
        </authorList>
    </citation>
    <scope>NUCLEOTIDE SEQUENCE [LARGE SCALE GENOMIC DNA]</scope>
    <source>
        <strain evidence="3">HS-1</strain>
    </source>
</reference>
<dbReference type="Proteomes" id="UP000276741">
    <property type="component" value="Chromosome"/>
</dbReference>
<reference evidence="2" key="1">
    <citation type="journal article" date="2014" name="Int. J. Syst. Evol. Microbiol.">
        <title>Complete genome sequence of Corynebacterium casei LMG S-19264T (=DSM 44701T), isolated from a smear-ripened cheese.</title>
        <authorList>
            <consortium name="US DOE Joint Genome Institute (JGI-PGF)"/>
            <person name="Walter F."/>
            <person name="Albersmeier A."/>
            <person name="Kalinowski J."/>
            <person name="Ruckert C."/>
        </authorList>
    </citation>
    <scope>NUCLEOTIDE SEQUENCE</scope>
    <source>
        <strain evidence="2">JCM 31740</strain>
    </source>
</reference>
<proteinExistence type="predicted"/>
<evidence type="ECO:0000313" key="3">
    <source>
        <dbReference type="Proteomes" id="UP000276741"/>
    </source>
</evidence>
<sequence length="47" mass="5398">MGVKESGYRSKEFETGDDSAMWEKVAPYVKSEERILLEGNLETRVEC</sequence>
<dbReference type="AlphaFoldDB" id="A0A348B577"/>